<keyword evidence="6" id="KW-0805">Transcription regulation</keyword>
<gene>
    <name evidence="14" type="ORF">SSX86_024255</name>
</gene>
<keyword evidence="4 10" id="KW-0863">Zinc-finger</keyword>
<dbReference type="Pfam" id="PF05699">
    <property type="entry name" value="Dimer_Tnp_hAT"/>
    <property type="match status" value="1"/>
</dbReference>
<dbReference type="GO" id="GO:0003677">
    <property type="term" value="F:DNA binding"/>
    <property type="evidence" value="ECO:0007669"/>
    <property type="project" value="UniProtKB-KW"/>
</dbReference>
<dbReference type="GO" id="GO:0009791">
    <property type="term" value="P:post-embryonic development"/>
    <property type="evidence" value="ECO:0007669"/>
    <property type="project" value="UniProtKB-ARBA"/>
</dbReference>
<dbReference type="EMBL" id="JBCNJP010000024">
    <property type="protein sequence ID" value="KAK9056891.1"/>
    <property type="molecule type" value="Genomic_DNA"/>
</dbReference>
<dbReference type="Gene3D" id="2.130.10.10">
    <property type="entry name" value="YVTN repeat-like/Quinoprotein amine dehydrogenase"/>
    <property type="match status" value="2"/>
</dbReference>
<feature type="region of interest" description="Disordered" evidence="12">
    <location>
        <begin position="417"/>
        <end position="440"/>
    </location>
</feature>
<evidence type="ECO:0000256" key="9">
    <source>
        <dbReference type="ARBA" id="ARBA00023242"/>
    </source>
</evidence>
<keyword evidence="9" id="KW-0539">Nucleus</keyword>
<evidence type="ECO:0000256" key="7">
    <source>
        <dbReference type="ARBA" id="ARBA00023125"/>
    </source>
</evidence>
<dbReference type="InterPro" id="IPR036236">
    <property type="entry name" value="Znf_C2H2_sf"/>
</dbReference>
<keyword evidence="5" id="KW-0862">Zinc</keyword>
<dbReference type="PROSITE" id="PS50082">
    <property type="entry name" value="WD_REPEATS_2"/>
    <property type="match status" value="1"/>
</dbReference>
<dbReference type="GO" id="GO:0005634">
    <property type="term" value="C:nucleus"/>
    <property type="evidence" value="ECO:0007669"/>
    <property type="project" value="UniProtKB-SubCell"/>
</dbReference>
<dbReference type="InterPro" id="IPR036322">
    <property type="entry name" value="WD40_repeat_dom_sf"/>
</dbReference>
<evidence type="ECO:0000256" key="2">
    <source>
        <dbReference type="ARBA" id="ARBA00011738"/>
    </source>
</evidence>
<protein>
    <recommendedName>
        <fullName evidence="13">BED-type domain-containing protein</fullName>
    </recommendedName>
</protein>
<dbReference type="PANTHER" id="PTHR46481:SF10">
    <property type="entry name" value="ZINC FINGER BED DOMAIN-CONTAINING PROTEIN 39"/>
    <property type="match status" value="1"/>
</dbReference>
<organism evidence="14 15">
    <name type="scientific">Deinandra increscens subsp. villosa</name>
    <dbReference type="NCBI Taxonomy" id="3103831"/>
    <lineage>
        <taxon>Eukaryota</taxon>
        <taxon>Viridiplantae</taxon>
        <taxon>Streptophyta</taxon>
        <taxon>Embryophyta</taxon>
        <taxon>Tracheophyta</taxon>
        <taxon>Spermatophyta</taxon>
        <taxon>Magnoliopsida</taxon>
        <taxon>eudicotyledons</taxon>
        <taxon>Gunneridae</taxon>
        <taxon>Pentapetalae</taxon>
        <taxon>asterids</taxon>
        <taxon>campanulids</taxon>
        <taxon>Asterales</taxon>
        <taxon>Asteraceae</taxon>
        <taxon>Asteroideae</taxon>
        <taxon>Heliantheae alliance</taxon>
        <taxon>Madieae</taxon>
        <taxon>Madiinae</taxon>
        <taxon>Deinandra</taxon>
    </lineage>
</organism>
<evidence type="ECO:0000256" key="6">
    <source>
        <dbReference type="ARBA" id="ARBA00023015"/>
    </source>
</evidence>
<evidence type="ECO:0000256" key="1">
    <source>
        <dbReference type="ARBA" id="ARBA00004123"/>
    </source>
</evidence>
<dbReference type="SUPFAM" id="SSF50978">
    <property type="entry name" value="WD40 repeat-like"/>
    <property type="match status" value="1"/>
</dbReference>
<dbReference type="GO" id="GO:0008270">
    <property type="term" value="F:zinc ion binding"/>
    <property type="evidence" value="ECO:0007669"/>
    <property type="project" value="UniProtKB-KW"/>
</dbReference>
<feature type="repeat" description="WD" evidence="11">
    <location>
        <begin position="121"/>
        <end position="151"/>
    </location>
</feature>
<evidence type="ECO:0000313" key="14">
    <source>
        <dbReference type="EMBL" id="KAK9056891.1"/>
    </source>
</evidence>
<evidence type="ECO:0000256" key="3">
    <source>
        <dbReference type="ARBA" id="ARBA00022723"/>
    </source>
</evidence>
<sequence>MPLPPPSPETILKSSPDGPITAYDPYTGTVLARFNGSQCPRNGIVLLGDNQFATSHVSPATGAGSVHLYYWWSPSCSMNIPLPEPVAPLAATSDGSYLFSGGVSGRIHSVTVPSGELLRSFSAHNAPVSCITTSCDGSLVLSGSDDGTIAVTPIILLLDSLIDMNHSKVFGFRRFAGHELPVTGLTAGTGRSDGGIMISSSLDWSCKVWSVASGAHLQTVRFPGEILCMVVDPSETEMYAAGTDGVVYKRKLKVETRELAARGGDAVAWGGVHDGAVVAMVMLNYGRTVLTVCEKGGSYAWDVDSGRMISSFIENSGGVSGVVVVKSYVGGFGTRRVENGESGGGYGYGYGYGYGGWKVAGEAVKEAEEMKEALKVVVEERSRAISNLESAIEINENLLDLMLKEANAISKFDDPKHKMAHGKKIKPTRNWGNPNTPNKTQISNQFGAFRRVFIGIQILFPPTNPNPAKSSRIFQSDSGIHEHRYPLNQTRCIKGFCEVYVMEIQNEIPVTKKPKRLTSVVWNHFERVRKAEGCYAVCIHCQKRLSGSSNSGTTHLRNHLMRCLKRSNFDVTQILAAKRKRKEPVTIASVSYDEVERRHETAIPISYHKFDQESKIDETVSLGSVKFDQERSRIDLARMIMLHDYPPSMVEHVGFKIFVKNLQPMFEVVSTSVLESDCLTIYAKERQKVFEIIRNLQGRVSLAVGFWSSPENVDYLSLTANYIDEHWKFQRKVLNFLTLDSSETEDSVSDILIKCLMSWDVDQKVFSLTLDACFGYDNLAFRVKNWLAEKRPVLKNCELFDIRCASQLVKSLLQDSIESIKDVTEKIRESVLFVKSSLTTHEKFNEFAQEAEINTETRLFLDNQTRWNSTYRMLESVLEYKGAFLLLQEHDPTYTTILSDEEWHWVRSITSFIKLLVEVINVFSHSHSKYPTSNVFFPEMCDVHIQLIDYCKNPDELISSLAAKMKIKFDKYWNKSGLGLAIAAILDPRFKMKLVEYYYKQIYDTAAQDHIREVSEGVRELFNDYSVDLGSVDDVAEQASSGLIGTSNVTRDRLRGFDKFLNETSNEQSGDSDLDKYLEEPVFPRNYDFNILNWWKVHTARYPILSMMARDILGVPVSTLSAELAFSSGGRVLDNRLRSVEPDIRQALICGQDWLRMEPKGIVSDANASSLSVVPLAAFPLN</sequence>
<dbReference type="InterPro" id="IPR012337">
    <property type="entry name" value="RNaseH-like_sf"/>
</dbReference>
<keyword evidence="15" id="KW-1185">Reference proteome</keyword>
<dbReference type="InterPro" id="IPR001680">
    <property type="entry name" value="WD40_rpt"/>
</dbReference>
<evidence type="ECO:0000256" key="12">
    <source>
        <dbReference type="SAM" id="MobiDB-lite"/>
    </source>
</evidence>
<keyword evidence="8" id="KW-0804">Transcription</keyword>
<dbReference type="Proteomes" id="UP001408789">
    <property type="component" value="Unassembled WGS sequence"/>
</dbReference>
<dbReference type="InterPro" id="IPR015943">
    <property type="entry name" value="WD40/YVTN_repeat-like_dom_sf"/>
</dbReference>
<evidence type="ECO:0000256" key="8">
    <source>
        <dbReference type="ARBA" id="ARBA00023163"/>
    </source>
</evidence>
<proteinExistence type="predicted"/>
<evidence type="ECO:0000256" key="5">
    <source>
        <dbReference type="ARBA" id="ARBA00022833"/>
    </source>
</evidence>
<evidence type="ECO:0000256" key="11">
    <source>
        <dbReference type="PROSITE-ProRule" id="PRU00221"/>
    </source>
</evidence>
<name>A0AAP0CHN2_9ASTR</name>
<dbReference type="SMART" id="SM00320">
    <property type="entry name" value="WD40"/>
    <property type="match status" value="5"/>
</dbReference>
<evidence type="ECO:0000256" key="4">
    <source>
        <dbReference type="ARBA" id="ARBA00022771"/>
    </source>
</evidence>
<dbReference type="GO" id="GO:0046983">
    <property type="term" value="F:protein dimerization activity"/>
    <property type="evidence" value="ECO:0007669"/>
    <property type="project" value="InterPro"/>
</dbReference>
<dbReference type="InterPro" id="IPR052035">
    <property type="entry name" value="ZnF_BED_domain_contain"/>
</dbReference>
<reference evidence="14 15" key="1">
    <citation type="submission" date="2024-04" db="EMBL/GenBank/DDBJ databases">
        <title>The reference genome of an endangered Asteraceae, Deinandra increscens subsp. villosa, native to the Central Coast of California.</title>
        <authorList>
            <person name="Guilliams M."/>
            <person name="Hasenstab-Lehman K."/>
            <person name="Meyer R."/>
            <person name="Mcevoy S."/>
        </authorList>
    </citation>
    <scope>NUCLEOTIDE SEQUENCE [LARGE SCALE GENOMIC DNA]</scope>
    <source>
        <tissue evidence="14">Leaf</tissue>
    </source>
</reference>
<evidence type="ECO:0000259" key="13">
    <source>
        <dbReference type="PROSITE" id="PS50808"/>
    </source>
</evidence>
<keyword evidence="11" id="KW-0853">WD repeat</keyword>
<feature type="compositionally biased region" description="Polar residues" evidence="12">
    <location>
        <begin position="430"/>
        <end position="440"/>
    </location>
</feature>
<dbReference type="InterPro" id="IPR008906">
    <property type="entry name" value="HATC_C_dom"/>
</dbReference>
<dbReference type="Pfam" id="PF00400">
    <property type="entry name" value="WD40"/>
    <property type="match status" value="2"/>
</dbReference>
<comment type="subunit">
    <text evidence="2">Homodimer.</text>
</comment>
<feature type="compositionally biased region" description="Basic residues" evidence="12">
    <location>
        <begin position="418"/>
        <end position="427"/>
    </location>
</feature>
<dbReference type="PANTHER" id="PTHR46481">
    <property type="entry name" value="ZINC FINGER BED DOMAIN-CONTAINING PROTEIN 4"/>
    <property type="match status" value="1"/>
</dbReference>
<dbReference type="InterPro" id="IPR003656">
    <property type="entry name" value="Znf_BED"/>
</dbReference>
<keyword evidence="3" id="KW-0479">Metal-binding</keyword>
<evidence type="ECO:0000256" key="10">
    <source>
        <dbReference type="PROSITE-ProRule" id="PRU00027"/>
    </source>
</evidence>
<dbReference type="SUPFAM" id="SSF57667">
    <property type="entry name" value="beta-beta-alpha zinc fingers"/>
    <property type="match status" value="1"/>
</dbReference>
<dbReference type="SMART" id="SM00614">
    <property type="entry name" value="ZnF_BED"/>
    <property type="match status" value="1"/>
</dbReference>
<dbReference type="PROSITE" id="PS50808">
    <property type="entry name" value="ZF_BED"/>
    <property type="match status" value="1"/>
</dbReference>
<comment type="caution">
    <text evidence="14">The sequence shown here is derived from an EMBL/GenBank/DDBJ whole genome shotgun (WGS) entry which is preliminary data.</text>
</comment>
<dbReference type="Pfam" id="PF14372">
    <property type="entry name" value="hAT-like_RNase-H"/>
    <property type="match status" value="1"/>
</dbReference>
<keyword evidence="7" id="KW-0238">DNA-binding</keyword>
<dbReference type="InterPro" id="IPR025525">
    <property type="entry name" value="hAT-like_transposase_RNase-H"/>
</dbReference>
<evidence type="ECO:0000313" key="15">
    <source>
        <dbReference type="Proteomes" id="UP001408789"/>
    </source>
</evidence>
<dbReference type="AlphaFoldDB" id="A0AAP0CHN2"/>
<dbReference type="SUPFAM" id="SSF53098">
    <property type="entry name" value="Ribonuclease H-like"/>
    <property type="match status" value="1"/>
</dbReference>
<dbReference type="Pfam" id="PF02892">
    <property type="entry name" value="zf-BED"/>
    <property type="match status" value="1"/>
</dbReference>
<accession>A0AAP0CHN2</accession>
<feature type="domain" description="BED-type" evidence="13">
    <location>
        <begin position="516"/>
        <end position="571"/>
    </location>
</feature>
<comment type="subcellular location">
    <subcellularLocation>
        <location evidence="1">Nucleus</location>
    </subcellularLocation>
</comment>